<dbReference type="SUPFAM" id="SSF49764">
    <property type="entry name" value="HSP20-like chaperones"/>
    <property type="match status" value="1"/>
</dbReference>
<evidence type="ECO:0000256" key="3">
    <source>
        <dbReference type="SAM" id="MobiDB-lite"/>
    </source>
</evidence>
<comment type="similarity">
    <text evidence="1 2">Belongs to the small heat shock protein (HSP20) family.</text>
</comment>
<protein>
    <recommendedName>
        <fullName evidence="4">SHSP domain-containing protein</fullName>
    </recommendedName>
</protein>
<dbReference type="GO" id="GO:0009408">
    <property type="term" value="P:response to heat"/>
    <property type="evidence" value="ECO:0007669"/>
    <property type="project" value="TreeGrafter"/>
</dbReference>
<keyword evidence="6" id="KW-1185">Reference proteome</keyword>
<dbReference type="InterPro" id="IPR008978">
    <property type="entry name" value="HSP20-like_chaperone"/>
</dbReference>
<evidence type="ECO:0000313" key="6">
    <source>
        <dbReference type="Proteomes" id="UP000005408"/>
    </source>
</evidence>
<reference evidence="5" key="1">
    <citation type="submission" date="2022-08" db="UniProtKB">
        <authorList>
            <consortium name="EnsemblMetazoa"/>
        </authorList>
    </citation>
    <scope>IDENTIFICATION</scope>
    <source>
        <strain evidence="5">05x7-T-G4-1.051#20</strain>
    </source>
</reference>
<feature type="compositionally biased region" description="Basic and acidic residues" evidence="3">
    <location>
        <begin position="223"/>
        <end position="235"/>
    </location>
</feature>
<dbReference type="PANTHER" id="PTHR45640:SF26">
    <property type="entry name" value="RE23625P"/>
    <property type="match status" value="1"/>
</dbReference>
<dbReference type="Pfam" id="PF00011">
    <property type="entry name" value="HSP20"/>
    <property type="match status" value="1"/>
</dbReference>
<sequence length="400" mass="43646">MLPVEIKTTEKHVPQGNNNSGEIIVPKYLEGVVPRIFKKNKGRTRPVDAKLKTNAKVWKHSLDLSGYKPEEIQVNCSGGNTVSVTAEKQSDARCRGVQVRRTVFVPGGVDMCNISSFVSDDGKLVIQAPYHKVSPGDTCKRCCLKRKLTEESEKSQGNNHAKKLRTEVIDNTNGTESRSDSESDDAEADLRHTMGVKSHPHSPVSGTPRRMGGANVGWTTEVGKTDPDAKNEFSVHDLSCPAKNVPRDAIESHHPHSAKIPTDQESQTSHPTSNNSSLKISPDLPNNTAKSTTPPPKVLGISAGSDISYRDIGRLPSVRRQSVAISIPIENFFPDRDSIVISLQGNTLTIKANRVSKVKNCELSELFLKELVFPSCFDCSSIRLAKDVGGSLIVTAEKHE</sequence>
<evidence type="ECO:0000256" key="2">
    <source>
        <dbReference type="RuleBase" id="RU003616"/>
    </source>
</evidence>
<dbReference type="GO" id="GO:0051082">
    <property type="term" value="F:unfolded protein binding"/>
    <property type="evidence" value="ECO:0007669"/>
    <property type="project" value="TreeGrafter"/>
</dbReference>
<evidence type="ECO:0000259" key="4">
    <source>
        <dbReference type="PROSITE" id="PS01031"/>
    </source>
</evidence>
<dbReference type="CDD" id="cd06526">
    <property type="entry name" value="metazoan_ACD"/>
    <property type="match status" value="1"/>
</dbReference>
<dbReference type="GO" id="GO:0005634">
    <property type="term" value="C:nucleus"/>
    <property type="evidence" value="ECO:0007669"/>
    <property type="project" value="TreeGrafter"/>
</dbReference>
<dbReference type="PANTHER" id="PTHR45640">
    <property type="entry name" value="HEAT SHOCK PROTEIN HSP-12.2-RELATED"/>
    <property type="match status" value="1"/>
</dbReference>
<dbReference type="InterPro" id="IPR002068">
    <property type="entry name" value="A-crystallin/Hsp20_dom"/>
</dbReference>
<dbReference type="EnsemblMetazoa" id="G24520.2">
    <property type="protein sequence ID" value="G24520.2:cds"/>
    <property type="gene ID" value="G24520"/>
</dbReference>
<proteinExistence type="inferred from homology"/>
<dbReference type="EnsemblMetazoa" id="G24520.1">
    <property type="protein sequence ID" value="G24520.1:cds"/>
    <property type="gene ID" value="G24520"/>
</dbReference>
<feature type="compositionally biased region" description="Basic and acidic residues" evidence="3">
    <location>
        <begin position="245"/>
        <end position="254"/>
    </location>
</feature>
<accession>A0A8W8KQI1</accession>
<dbReference type="AlphaFoldDB" id="A0A8W8KQI1"/>
<dbReference type="Proteomes" id="UP000005408">
    <property type="component" value="Unassembled WGS sequence"/>
</dbReference>
<dbReference type="PROSITE" id="PS01031">
    <property type="entry name" value="SHSP"/>
    <property type="match status" value="1"/>
</dbReference>
<dbReference type="GO" id="GO:0042026">
    <property type="term" value="P:protein refolding"/>
    <property type="evidence" value="ECO:0007669"/>
    <property type="project" value="TreeGrafter"/>
</dbReference>
<evidence type="ECO:0000256" key="1">
    <source>
        <dbReference type="PROSITE-ProRule" id="PRU00285"/>
    </source>
</evidence>
<name>A0A8W8KQI1_MAGGI</name>
<evidence type="ECO:0000313" key="5">
    <source>
        <dbReference type="EnsemblMetazoa" id="G24520.2:cds"/>
    </source>
</evidence>
<dbReference type="Gene3D" id="2.60.40.790">
    <property type="match status" value="1"/>
</dbReference>
<dbReference type="OMA" id="NFFPDRD"/>
<dbReference type="CDD" id="cd00298">
    <property type="entry name" value="ACD_sHsps_p23-like"/>
    <property type="match status" value="1"/>
</dbReference>
<dbReference type="OrthoDB" id="1431247at2759"/>
<feature type="domain" description="SHSP" evidence="4">
    <location>
        <begin position="38"/>
        <end position="147"/>
    </location>
</feature>
<dbReference type="InterPro" id="IPR001436">
    <property type="entry name" value="Alpha-crystallin/sHSP_animal"/>
</dbReference>
<feature type="compositionally biased region" description="Polar residues" evidence="3">
    <location>
        <begin position="263"/>
        <end position="292"/>
    </location>
</feature>
<dbReference type="GO" id="GO:0005737">
    <property type="term" value="C:cytoplasm"/>
    <property type="evidence" value="ECO:0007669"/>
    <property type="project" value="TreeGrafter"/>
</dbReference>
<feature type="region of interest" description="Disordered" evidence="3">
    <location>
        <begin position="150"/>
        <end position="299"/>
    </location>
</feature>
<organism evidence="5 6">
    <name type="scientific">Magallana gigas</name>
    <name type="common">Pacific oyster</name>
    <name type="synonym">Crassostrea gigas</name>
    <dbReference type="NCBI Taxonomy" id="29159"/>
    <lineage>
        <taxon>Eukaryota</taxon>
        <taxon>Metazoa</taxon>
        <taxon>Spiralia</taxon>
        <taxon>Lophotrochozoa</taxon>
        <taxon>Mollusca</taxon>
        <taxon>Bivalvia</taxon>
        <taxon>Autobranchia</taxon>
        <taxon>Pteriomorphia</taxon>
        <taxon>Ostreida</taxon>
        <taxon>Ostreoidea</taxon>
        <taxon>Ostreidae</taxon>
        <taxon>Magallana</taxon>
    </lineage>
</organism>